<reference evidence="3" key="1">
    <citation type="submission" date="2017-09" db="EMBL/GenBank/DDBJ databases">
        <title>Depth-based differentiation of microbial function through sediment-hosted aquifers and enrichment of novel symbionts in the deep terrestrial subsurface.</title>
        <authorList>
            <person name="Probst A.J."/>
            <person name="Ladd B."/>
            <person name="Jarett J.K."/>
            <person name="Geller-Mcgrath D.E."/>
            <person name="Sieber C.M.K."/>
            <person name="Emerson J.B."/>
            <person name="Anantharaman K."/>
            <person name="Thomas B.C."/>
            <person name="Malmstrom R."/>
            <person name="Stieglmeier M."/>
            <person name="Klingl A."/>
            <person name="Woyke T."/>
            <person name="Ryan C.M."/>
            <person name="Banfield J.F."/>
        </authorList>
    </citation>
    <scope>NUCLEOTIDE SEQUENCE [LARGE SCALE GENOMIC DNA]</scope>
</reference>
<dbReference type="Gene3D" id="3.90.550.10">
    <property type="entry name" value="Spore Coat Polysaccharide Biosynthesis Protein SpsA, Chain A"/>
    <property type="match status" value="1"/>
</dbReference>
<gene>
    <name evidence="2" type="ORF">COY69_00820</name>
</gene>
<dbReference type="SUPFAM" id="SSF53448">
    <property type="entry name" value="Nucleotide-diphospho-sugar transferases"/>
    <property type="match status" value="1"/>
</dbReference>
<dbReference type="EMBL" id="PFMA01000023">
    <property type="protein sequence ID" value="PIY93591.1"/>
    <property type="molecule type" value="Genomic_DNA"/>
</dbReference>
<dbReference type="InterPro" id="IPR050486">
    <property type="entry name" value="Mannose-1P_guanyltransferase"/>
</dbReference>
<evidence type="ECO:0000313" key="2">
    <source>
        <dbReference type="EMBL" id="PIY93591.1"/>
    </source>
</evidence>
<dbReference type="AlphaFoldDB" id="A0A2M7RAK0"/>
<evidence type="ECO:0000259" key="1">
    <source>
        <dbReference type="Pfam" id="PF00483"/>
    </source>
</evidence>
<dbReference type="Proteomes" id="UP000229449">
    <property type="component" value="Unassembled WGS sequence"/>
</dbReference>
<dbReference type="PANTHER" id="PTHR22572">
    <property type="entry name" value="SUGAR-1-PHOSPHATE GUANYL TRANSFERASE"/>
    <property type="match status" value="1"/>
</dbReference>
<evidence type="ECO:0000313" key="3">
    <source>
        <dbReference type="Proteomes" id="UP000229449"/>
    </source>
</evidence>
<protein>
    <recommendedName>
        <fullName evidence="1">Nucleotidyl transferase domain-containing protein</fullName>
    </recommendedName>
</protein>
<organism evidence="2 3">
    <name type="scientific">Candidatus Magasanikbacteria bacterium CG_4_10_14_0_8_um_filter_32_14</name>
    <dbReference type="NCBI Taxonomy" id="1974640"/>
    <lineage>
        <taxon>Bacteria</taxon>
        <taxon>Candidatus Magasanikiibacteriota</taxon>
    </lineage>
</organism>
<proteinExistence type="predicted"/>
<dbReference type="InterPro" id="IPR005835">
    <property type="entry name" value="NTP_transferase_dom"/>
</dbReference>
<dbReference type="InterPro" id="IPR029044">
    <property type="entry name" value="Nucleotide-diphossugar_trans"/>
</dbReference>
<comment type="caution">
    <text evidence="2">The sequence shown here is derived from an EMBL/GenBank/DDBJ whole genome shotgun (WGS) entry which is preliminary data.</text>
</comment>
<dbReference type="Pfam" id="PF00483">
    <property type="entry name" value="NTP_transferase"/>
    <property type="match status" value="1"/>
</dbReference>
<sequence length="258" mass="29482">MKVLILAGGQGTRLGELGKQIAKPMIKVCGKPVLEYQIELLSRYDFSNIVLVVGHLQEQIMEYFGNGDKWGVKIQYDNQNIEMGTAGRIKNLQVDLEDDFFVLYGDLMFNVNLVKMLKAHNQYKLTFGNQLLGTLLVQPTNHPHDCDLLEVNDDGVINKIFSKPHHVGRTCRNLNNAAIYIFTPQIFRTIESNRALDFGRDIFPTIVEERKGILCAYKSDEYLQDMGTPERLKEVELDVMSGRYEKGMLCVEEKDFLN</sequence>
<name>A0A2M7RAK0_9BACT</name>
<accession>A0A2M7RAK0</accession>
<dbReference type="CDD" id="cd04181">
    <property type="entry name" value="NTP_transferase"/>
    <property type="match status" value="1"/>
</dbReference>
<feature type="domain" description="Nucleotidyl transferase" evidence="1">
    <location>
        <begin position="2"/>
        <end position="239"/>
    </location>
</feature>